<evidence type="ECO:0000313" key="9">
    <source>
        <dbReference type="EMBL" id="KGQ22892.1"/>
    </source>
</evidence>
<comment type="subcellular location">
    <subcellularLocation>
        <location evidence="1">Endomembrane system</location>
        <topology evidence="1">Multi-pass membrane protein</topology>
    </subcellularLocation>
</comment>
<keyword evidence="6 7" id="KW-0472">Membrane</keyword>
<dbReference type="PATRIC" id="fig|276.5.peg.259"/>
<evidence type="ECO:0000313" key="10">
    <source>
        <dbReference type="Proteomes" id="UP000030364"/>
    </source>
</evidence>
<dbReference type="InterPro" id="IPR051788">
    <property type="entry name" value="MFS_Transporter"/>
</dbReference>
<dbReference type="InterPro" id="IPR036259">
    <property type="entry name" value="MFS_trans_sf"/>
</dbReference>
<feature type="transmembrane region" description="Helical" evidence="7">
    <location>
        <begin position="215"/>
        <end position="235"/>
    </location>
</feature>
<dbReference type="OrthoDB" id="31656at2"/>
<keyword evidence="10" id="KW-1185">Reference proteome</keyword>
<feature type="transmembrane region" description="Helical" evidence="7">
    <location>
        <begin position="66"/>
        <end position="82"/>
    </location>
</feature>
<dbReference type="PANTHER" id="PTHR23514:SF3">
    <property type="entry name" value="BYPASS OF STOP CODON PROTEIN 6"/>
    <property type="match status" value="1"/>
</dbReference>
<feature type="domain" description="Major facilitator superfamily (MFS) profile" evidence="8">
    <location>
        <begin position="2"/>
        <end position="349"/>
    </location>
</feature>
<dbReference type="GO" id="GO:0012505">
    <property type="term" value="C:endomembrane system"/>
    <property type="evidence" value="ECO:0007669"/>
    <property type="project" value="UniProtKB-SubCell"/>
</dbReference>
<evidence type="ECO:0000256" key="1">
    <source>
        <dbReference type="ARBA" id="ARBA00004127"/>
    </source>
</evidence>
<evidence type="ECO:0000256" key="6">
    <source>
        <dbReference type="ARBA" id="ARBA00023136"/>
    </source>
</evidence>
<dbReference type="PROSITE" id="PS50850">
    <property type="entry name" value="MFS"/>
    <property type="match status" value="1"/>
</dbReference>
<keyword evidence="3" id="KW-0813">Transport</keyword>
<keyword evidence="5 7" id="KW-1133">Transmembrane helix</keyword>
<dbReference type="GO" id="GO:0016020">
    <property type="term" value="C:membrane"/>
    <property type="evidence" value="ECO:0007669"/>
    <property type="project" value="TreeGrafter"/>
</dbReference>
<feature type="transmembrane region" description="Helical" evidence="7">
    <location>
        <begin position="301"/>
        <end position="318"/>
    </location>
</feature>
<feature type="transmembrane region" description="Helical" evidence="7">
    <location>
        <begin position="41"/>
        <end position="59"/>
    </location>
</feature>
<dbReference type="InterPro" id="IPR020846">
    <property type="entry name" value="MFS_dom"/>
</dbReference>
<dbReference type="Proteomes" id="UP000030364">
    <property type="component" value="Unassembled WGS sequence"/>
</dbReference>
<gene>
    <name evidence="9" type="ORF">THFILI_06590</name>
</gene>
<evidence type="ECO:0000256" key="3">
    <source>
        <dbReference type="ARBA" id="ARBA00022448"/>
    </source>
</evidence>
<dbReference type="Gene3D" id="1.20.1250.20">
    <property type="entry name" value="MFS general substrate transporter like domains"/>
    <property type="match status" value="1"/>
</dbReference>
<dbReference type="GO" id="GO:0022857">
    <property type="term" value="F:transmembrane transporter activity"/>
    <property type="evidence" value="ECO:0007669"/>
    <property type="project" value="InterPro"/>
</dbReference>
<dbReference type="PANTHER" id="PTHR23514">
    <property type="entry name" value="BYPASS OF STOP CODON PROTEIN 6"/>
    <property type="match status" value="1"/>
</dbReference>
<feature type="transmembrane region" description="Helical" evidence="7">
    <location>
        <begin position="152"/>
        <end position="171"/>
    </location>
</feature>
<dbReference type="EMBL" id="JPSL02000039">
    <property type="protein sequence ID" value="KGQ22892.1"/>
    <property type="molecule type" value="Genomic_DNA"/>
</dbReference>
<protein>
    <submittedName>
        <fullName evidence="9">Transporter</fullName>
    </submittedName>
</protein>
<proteinExistence type="inferred from homology"/>
<accession>A0A0A2WVR9</accession>
<evidence type="ECO:0000256" key="4">
    <source>
        <dbReference type="ARBA" id="ARBA00022692"/>
    </source>
</evidence>
<feature type="transmembrane region" description="Helical" evidence="7">
    <location>
        <begin position="324"/>
        <end position="342"/>
    </location>
</feature>
<reference evidence="9 10" key="1">
    <citation type="journal article" date="2015" name="Genome Announc.">
        <title>Draft Genome Sequence of the Thermophile Thermus filiformis ATCC 43280, Producer of Carotenoid-(Di)glucoside-Branched Fatty Acid (Di)esters and Source of Hyperthermostable Enzymes of Biotechnological Interest.</title>
        <authorList>
            <person name="Mandelli F."/>
            <person name="Oliveira Ramires B."/>
            <person name="Couger M.B."/>
            <person name="Paixao D.A."/>
            <person name="Camilo C.M."/>
            <person name="Polikarpov I."/>
            <person name="Prade R."/>
            <person name="Riano-Pachon D.M."/>
            <person name="Squina F.M."/>
        </authorList>
    </citation>
    <scope>NUCLEOTIDE SEQUENCE [LARGE SCALE GENOMIC DNA]</scope>
    <source>
        <strain evidence="9 10">ATCC 43280</strain>
    </source>
</reference>
<dbReference type="Pfam" id="PF07690">
    <property type="entry name" value="MFS_1"/>
    <property type="match status" value="1"/>
</dbReference>
<feature type="transmembrane region" description="Helical" evidence="7">
    <location>
        <begin position="247"/>
        <end position="264"/>
    </location>
</feature>
<organism evidence="9 10">
    <name type="scientific">Thermus filiformis</name>
    <dbReference type="NCBI Taxonomy" id="276"/>
    <lineage>
        <taxon>Bacteria</taxon>
        <taxon>Thermotogati</taxon>
        <taxon>Deinococcota</taxon>
        <taxon>Deinococci</taxon>
        <taxon>Thermales</taxon>
        <taxon>Thermaceae</taxon>
        <taxon>Thermus</taxon>
    </lineage>
</organism>
<name>A0A0A2WVR9_THEFI</name>
<dbReference type="InterPro" id="IPR011701">
    <property type="entry name" value="MFS"/>
</dbReference>
<evidence type="ECO:0000256" key="5">
    <source>
        <dbReference type="ARBA" id="ARBA00022989"/>
    </source>
</evidence>
<dbReference type="RefSeq" id="WP_038060900.1">
    <property type="nucleotide sequence ID" value="NZ_JPSL02000039.1"/>
</dbReference>
<evidence type="ECO:0000256" key="2">
    <source>
        <dbReference type="ARBA" id="ARBA00008335"/>
    </source>
</evidence>
<dbReference type="AlphaFoldDB" id="A0A0A2WVR9"/>
<evidence type="ECO:0000259" key="8">
    <source>
        <dbReference type="PROSITE" id="PS50850"/>
    </source>
</evidence>
<feature type="transmembrane region" description="Helical" evidence="7">
    <location>
        <begin position="183"/>
        <end position="203"/>
    </location>
</feature>
<feature type="transmembrane region" description="Helical" evidence="7">
    <location>
        <begin position="128"/>
        <end position="146"/>
    </location>
</feature>
<dbReference type="SUPFAM" id="SSF103473">
    <property type="entry name" value="MFS general substrate transporter"/>
    <property type="match status" value="1"/>
</dbReference>
<comment type="caution">
    <text evidence="9">The sequence shown here is derived from an EMBL/GenBank/DDBJ whole genome shotgun (WGS) entry which is preliminary data.</text>
</comment>
<sequence length="349" mass="36847">MAPVRFLWGSFLSLWLVGVVVAAPGAVLPGWRAAFGVTKEVSYFFAALFLGLLIGIRLAQNKGRHPLFPLALLLLALGLALLALAPAFWVVVAAGLVLGVGEGVTNVHGNSLVGELFPERRVQLLNRVNVAFGLGAVATPLFLLFLSPRAFFLLSALVALLAAALVWRAPAVGTLRRAGGGRYLPFLLAAFLYTGLEGSLATWGRVHLERLGYGLALGGGLLSLYWGFLALGRLLLAQVVAGAPLVWLERLLLLTLGVLGLVLWPRLAPIFPVAGLFLGPLFATLFALVQARFGHRALGGLLYAGAAGGTLVPALFAYLPKEAIPFGFLALALLLFALVSSLRREGPPL</sequence>
<keyword evidence="4 7" id="KW-0812">Transmembrane</keyword>
<feature type="transmembrane region" description="Helical" evidence="7">
    <location>
        <begin position="270"/>
        <end position="289"/>
    </location>
</feature>
<comment type="similarity">
    <text evidence="2">Belongs to the major facilitator superfamily.</text>
</comment>
<dbReference type="STRING" id="276.THFILI_06590"/>
<evidence type="ECO:0000256" key="7">
    <source>
        <dbReference type="SAM" id="Phobius"/>
    </source>
</evidence>